<dbReference type="PANTHER" id="PTHR34075:SF5">
    <property type="entry name" value="BLR3430 PROTEIN"/>
    <property type="match status" value="1"/>
</dbReference>
<sequence>MNEWKRPLPAIPGETMPFWNGCREGKLLLQQDQATGGFQWYPRSINTMTPGGKMNWVASSGKGTVWTFTITRQNRTPGFDDGPYVLALVELDEGVKLFTNIIECDPFDVRIGMEVEVTFVKANTEISVPFFKPIAKST</sequence>
<accession>A0A382BAP9</accession>
<proteinExistence type="predicted"/>
<name>A0A382BAP9_9ZZZZ</name>
<dbReference type="InterPro" id="IPR002878">
    <property type="entry name" value="ChsH2_C"/>
</dbReference>
<dbReference type="InterPro" id="IPR052513">
    <property type="entry name" value="Thioester_dehydratase-like"/>
</dbReference>
<reference evidence="3" key="1">
    <citation type="submission" date="2018-05" db="EMBL/GenBank/DDBJ databases">
        <authorList>
            <person name="Lanie J.A."/>
            <person name="Ng W.-L."/>
            <person name="Kazmierczak K.M."/>
            <person name="Andrzejewski T.M."/>
            <person name="Davidsen T.M."/>
            <person name="Wayne K.J."/>
            <person name="Tettelin H."/>
            <person name="Glass J.I."/>
            <person name="Rusch D."/>
            <person name="Podicherti R."/>
            <person name="Tsui H.-C.T."/>
            <person name="Winkler M.E."/>
        </authorList>
    </citation>
    <scope>NUCLEOTIDE SEQUENCE</scope>
</reference>
<feature type="domain" description="ChsH2 rubredoxin-like zinc ribbon" evidence="2">
    <location>
        <begin position="19"/>
        <end position="43"/>
    </location>
</feature>
<dbReference type="InterPro" id="IPR022002">
    <property type="entry name" value="ChsH2_Znr"/>
</dbReference>
<gene>
    <name evidence="3" type="ORF">METZ01_LOCUS163568</name>
</gene>
<protein>
    <submittedName>
        <fullName evidence="3">Uncharacterized protein</fullName>
    </submittedName>
</protein>
<dbReference type="SUPFAM" id="SSF50249">
    <property type="entry name" value="Nucleic acid-binding proteins"/>
    <property type="match status" value="1"/>
</dbReference>
<dbReference type="Pfam" id="PF01796">
    <property type="entry name" value="OB_ChsH2_C"/>
    <property type="match status" value="1"/>
</dbReference>
<dbReference type="EMBL" id="UINC01028898">
    <property type="protein sequence ID" value="SVB10714.1"/>
    <property type="molecule type" value="Genomic_DNA"/>
</dbReference>
<dbReference type="InterPro" id="IPR012340">
    <property type="entry name" value="NA-bd_OB-fold"/>
</dbReference>
<feature type="domain" description="ChsH2 C-terminal OB-fold" evidence="1">
    <location>
        <begin position="56"/>
        <end position="120"/>
    </location>
</feature>
<evidence type="ECO:0000259" key="1">
    <source>
        <dbReference type="Pfam" id="PF01796"/>
    </source>
</evidence>
<dbReference type="Pfam" id="PF12172">
    <property type="entry name" value="zf-ChsH2"/>
    <property type="match status" value="1"/>
</dbReference>
<organism evidence="3">
    <name type="scientific">marine metagenome</name>
    <dbReference type="NCBI Taxonomy" id="408172"/>
    <lineage>
        <taxon>unclassified sequences</taxon>
        <taxon>metagenomes</taxon>
        <taxon>ecological metagenomes</taxon>
    </lineage>
</organism>
<dbReference type="AlphaFoldDB" id="A0A382BAP9"/>
<evidence type="ECO:0000259" key="2">
    <source>
        <dbReference type="Pfam" id="PF12172"/>
    </source>
</evidence>
<evidence type="ECO:0000313" key="3">
    <source>
        <dbReference type="EMBL" id="SVB10714.1"/>
    </source>
</evidence>
<dbReference type="PANTHER" id="PTHR34075">
    <property type="entry name" value="BLR3430 PROTEIN"/>
    <property type="match status" value="1"/>
</dbReference>